<dbReference type="NCBIfam" id="TIGR01733">
    <property type="entry name" value="AA-adenyl-dom"/>
    <property type="match status" value="1"/>
</dbReference>
<reference evidence="56 57" key="1">
    <citation type="submission" date="2016-07" db="EMBL/GenBank/DDBJ databases">
        <title>Draft genome of the white-rot fungus Obba rivulosa 3A-2.</title>
        <authorList>
            <consortium name="DOE Joint Genome Institute"/>
            <person name="Miettinen O."/>
            <person name="Riley R."/>
            <person name="Acob R."/>
            <person name="Barry K."/>
            <person name="Cullen D."/>
            <person name="De Vries R."/>
            <person name="Hainaut M."/>
            <person name="Hatakka A."/>
            <person name="Henrissat B."/>
            <person name="Hilden K."/>
            <person name="Kuo R."/>
            <person name="Labutti K."/>
            <person name="Lipzen A."/>
            <person name="Makela M.R."/>
            <person name="Sandor L."/>
            <person name="Spatafora J.W."/>
            <person name="Grigoriev I.V."/>
            <person name="Hibbett D.S."/>
        </authorList>
    </citation>
    <scope>NUCLEOTIDE SEQUENCE [LARGE SCALE GENOMIC DNA]</scope>
    <source>
        <strain evidence="56 57">3A-2</strain>
    </source>
</reference>
<dbReference type="GO" id="GO:0004316">
    <property type="term" value="F:3-oxoacyl-[acyl-carrier-protein] reductase (NADPH) activity"/>
    <property type="evidence" value="ECO:0007669"/>
    <property type="project" value="UniProtKB-EC"/>
</dbReference>
<dbReference type="Pfam" id="PF00109">
    <property type="entry name" value="ketoacyl-synt"/>
    <property type="match status" value="1"/>
</dbReference>
<evidence type="ECO:0000256" key="45">
    <source>
        <dbReference type="ARBA" id="ARBA00049171"/>
    </source>
</evidence>
<dbReference type="PANTHER" id="PTHR43775">
    <property type="entry name" value="FATTY ACID SYNTHASE"/>
    <property type="match status" value="1"/>
</dbReference>
<proteinExistence type="inferred from homology"/>
<dbReference type="Gene3D" id="3.90.180.10">
    <property type="entry name" value="Medium-chain alcohol dehydrogenases, catalytic domain"/>
    <property type="match status" value="1"/>
</dbReference>
<evidence type="ECO:0000256" key="30">
    <source>
        <dbReference type="ARBA" id="ARBA00047897"/>
    </source>
</evidence>
<comment type="catalytic activity">
    <reaction evidence="24">
        <text>a (3R)-hydroxyacyl-[ACP] + NADP(+) = a 3-oxoacyl-[ACP] + NADPH + H(+)</text>
        <dbReference type="Rhea" id="RHEA:17397"/>
        <dbReference type="Rhea" id="RHEA-COMP:9916"/>
        <dbReference type="Rhea" id="RHEA-COMP:9945"/>
        <dbReference type="ChEBI" id="CHEBI:15378"/>
        <dbReference type="ChEBI" id="CHEBI:57783"/>
        <dbReference type="ChEBI" id="CHEBI:58349"/>
        <dbReference type="ChEBI" id="CHEBI:78776"/>
        <dbReference type="ChEBI" id="CHEBI:78827"/>
        <dbReference type="EC" id="1.1.1.100"/>
    </reaction>
    <physiologicalReaction direction="right-to-left" evidence="24">
        <dbReference type="Rhea" id="RHEA:17399"/>
    </physiologicalReaction>
</comment>
<dbReference type="Gene3D" id="3.30.70.3290">
    <property type="match status" value="1"/>
</dbReference>
<dbReference type="InterPro" id="IPR010071">
    <property type="entry name" value="AA_adenyl_dom"/>
</dbReference>
<evidence type="ECO:0000256" key="52">
    <source>
        <dbReference type="PROSITE-ProRule" id="PRU01363"/>
    </source>
</evidence>
<comment type="catalytic activity">
    <reaction evidence="17">
        <text>(3R)-hydroxyhexadecanoyl-[ACP] = (2E)-hexadecenoyl-[ACP] + H2O</text>
        <dbReference type="Rhea" id="RHEA:41908"/>
        <dbReference type="Rhea" id="RHEA-COMP:9650"/>
        <dbReference type="Rhea" id="RHEA-COMP:9651"/>
        <dbReference type="ChEBI" id="CHEBI:15377"/>
        <dbReference type="ChEBI" id="CHEBI:78480"/>
        <dbReference type="ChEBI" id="CHEBI:78481"/>
    </reaction>
    <physiologicalReaction direction="left-to-right" evidence="17">
        <dbReference type="Rhea" id="RHEA:41909"/>
    </physiologicalReaction>
</comment>
<dbReference type="Gene3D" id="3.30.559.10">
    <property type="entry name" value="Chloramphenicol acetyltransferase-like domain"/>
    <property type="match status" value="1"/>
</dbReference>
<dbReference type="SUPFAM" id="SSF52777">
    <property type="entry name" value="CoA-dependent acyltransferases"/>
    <property type="match status" value="2"/>
</dbReference>
<evidence type="ECO:0000256" key="4">
    <source>
        <dbReference type="ARBA" id="ARBA00022679"/>
    </source>
</evidence>
<comment type="catalytic activity">
    <reaction evidence="34">
        <text>(2E)-dodecenoyl-[ACP] + NADPH + H(+) = dodecanoyl-[ACP] + NADP(+)</text>
        <dbReference type="Rhea" id="RHEA:41880"/>
        <dbReference type="Rhea" id="RHEA-COMP:9643"/>
        <dbReference type="Rhea" id="RHEA-COMP:9644"/>
        <dbReference type="ChEBI" id="CHEBI:15378"/>
        <dbReference type="ChEBI" id="CHEBI:57783"/>
        <dbReference type="ChEBI" id="CHEBI:58349"/>
        <dbReference type="ChEBI" id="CHEBI:65264"/>
        <dbReference type="ChEBI" id="CHEBI:78472"/>
    </reaction>
    <physiologicalReaction direction="left-to-right" evidence="34">
        <dbReference type="Rhea" id="RHEA:41881"/>
    </physiologicalReaction>
</comment>
<evidence type="ECO:0000256" key="39">
    <source>
        <dbReference type="ARBA" id="ARBA00048650"/>
    </source>
</evidence>
<comment type="catalytic activity">
    <reaction evidence="16">
        <text>(3R)-hydroxyoctadecanoyl-[ACP] = (2E)-octadecenoyl-[ACP] + H2O</text>
        <dbReference type="Rhea" id="RHEA:41924"/>
        <dbReference type="Rhea" id="RHEA-COMP:9654"/>
        <dbReference type="Rhea" id="RHEA-COMP:9655"/>
        <dbReference type="ChEBI" id="CHEBI:15377"/>
        <dbReference type="ChEBI" id="CHEBI:78488"/>
        <dbReference type="ChEBI" id="CHEBI:78489"/>
    </reaction>
    <physiologicalReaction direction="left-to-right" evidence="16">
        <dbReference type="Rhea" id="RHEA:41925"/>
    </physiologicalReaction>
</comment>
<dbReference type="InterPro" id="IPR050091">
    <property type="entry name" value="PKS_NRPS_Biosynth_Enz"/>
</dbReference>
<accession>A0A8E2J3M5</accession>
<dbReference type="InterPro" id="IPR020843">
    <property type="entry name" value="ER"/>
</dbReference>
<dbReference type="SMART" id="SM00829">
    <property type="entry name" value="PKS_ER"/>
    <property type="match status" value="1"/>
</dbReference>
<keyword evidence="7" id="KW-0843">Virulence</keyword>
<dbReference type="FunFam" id="2.30.38.10:FF:000001">
    <property type="entry name" value="Non-ribosomal peptide synthetase PvdI"/>
    <property type="match status" value="1"/>
</dbReference>
<dbReference type="PROSITE" id="PS52019">
    <property type="entry name" value="PKS_MFAS_DH"/>
    <property type="match status" value="1"/>
</dbReference>
<evidence type="ECO:0000259" key="55">
    <source>
        <dbReference type="PROSITE" id="PS52019"/>
    </source>
</evidence>
<evidence type="ECO:0000256" key="10">
    <source>
        <dbReference type="ARBA" id="ARBA00023332"/>
    </source>
</evidence>
<dbReference type="InterPro" id="IPR016039">
    <property type="entry name" value="Thiolase-like"/>
</dbReference>
<dbReference type="FunFam" id="3.40.50.980:FF:000001">
    <property type="entry name" value="Non-ribosomal peptide synthetase"/>
    <property type="match status" value="1"/>
</dbReference>
<dbReference type="InterPro" id="IPR013968">
    <property type="entry name" value="PKS_KR"/>
</dbReference>
<comment type="catalytic activity">
    <reaction evidence="33">
        <text>hexadecanoyl-[ACP] + malonyl-[ACP] + H(+) = 3-oxooctadecanoyl-[ACP] + holo-[ACP] + CO2</text>
        <dbReference type="Rhea" id="RHEA:41916"/>
        <dbReference type="Rhea" id="RHEA-COMP:9623"/>
        <dbReference type="Rhea" id="RHEA-COMP:9652"/>
        <dbReference type="Rhea" id="RHEA-COMP:9653"/>
        <dbReference type="Rhea" id="RHEA-COMP:9685"/>
        <dbReference type="ChEBI" id="CHEBI:15378"/>
        <dbReference type="ChEBI" id="CHEBI:16526"/>
        <dbReference type="ChEBI" id="CHEBI:64479"/>
        <dbReference type="ChEBI" id="CHEBI:78449"/>
        <dbReference type="ChEBI" id="CHEBI:78483"/>
        <dbReference type="ChEBI" id="CHEBI:78487"/>
    </reaction>
    <physiologicalReaction direction="left-to-right" evidence="33">
        <dbReference type="Rhea" id="RHEA:41917"/>
    </physiologicalReaction>
</comment>
<feature type="domain" description="Carrier" evidence="53">
    <location>
        <begin position="2134"/>
        <end position="2208"/>
    </location>
</feature>
<dbReference type="InterPro" id="IPR014043">
    <property type="entry name" value="Acyl_transferase_dom"/>
</dbReference>
<organism evidence="56 57">
    <name type="scientific">Obba rivulosa</name>
    <dbReference type="NCBI Taxonomy" id="1052685"/>
    <lineage>
        <taxon>Eukaryota</taxon>
        <taxon>Fungi</taxon>
        <taxon>Dikarya</taxon>
        <taxon>Basidiomycota</taxon>
        <taxon>Agaricomycotina</taxon>
        <taxon>Agaricomycetes</taxon>
        <taxon>Polyporales</taxon>
        <taxon>Gelatoporiaceae</taxon>
        <taxon>Obba</taxon>
    </lineage>
</organism>
<keyword evidence="57" id="KW-1185">Reference proteome</keyword>
<comment type="catalytic activity">
    <reaction evidence="29">
        <text>(2E)-hexadecenoyl-[ACP] + NADPH + H(+) = hexadecanoyl-[ACP] + NADP(+)</text>
        <dbReference type="Rhea" id="RHEA:41912"/>
        <dbReference type="Rhea" id="RHEA-COMP:9651"/>
        <dbReference type="Rhea" id="RHEA-COMP:9652"/>
        <dbReference type="ChEBI" id="CHEBI:15378"/>
        <dbReference type="ChEBI" id="CHEBI:57783"/>
        <dbReference type="ChEBI" id="CHEBI:58349"/>
        <dbReference type="ChEBI" id="CHEBI:78481"/>
        <dbReference type="ChEBI" id="CHEBI:78483"/>
    </reaction>
    <physiologicalReaction direction="left-to-right" evidence="29">
        <dbReference type="Rhea" id="RHEA:41913"/>
    </physiologicalReaction>
</comment>
<feature type="active site" description="Proton donor; for dehydratase activity" evidence="52">
    <location>
        <position position="1114"/>
    </location>
</feature>
<dbReference type="PROSITE" id="PS50075">
    <property type="entry name" value="CARRIER"/>
    <property type="match status" value="2"/>
</dbReference>
<comment type="catalytic activity">
    <reaction evidence="35">
        <text>tetradecanoyl-[ACP] + H2O = tetradecanoate + holo-[ACP] + H(+)</text>
        <dbReference type="Rhea" id="RHEA:30123"/>
        <dbReference type="Rhea" id="RHEA-COMP:9648"/>
        <dbReference type="Rhea" id="RHEA-COMP:9685"/>
        <dbReference type="ChEBI" id="CHEBI:15377"/>
        <dbReference type="ChEBI" id="CHEBI:15378"/>
        <dbReference type="ChEBI" id="CHEBI:30807"/>
        <dbReference type="ChEBI" id="CHEBI:64479"/>
        <dbReference type="ChEBI" id="CHEBI:78477"/>
        <dbReference type="EC" id="3.1.2.14"/>
    </reaction>
    <physiologicalReaction direction="left-to-right" evidence="35">
        <dbReference type="Rhea" id="RHEA:30124"/>
    </physiologicalReaction>
</comment>
<evidence type="ECO:0000256" key="15">
    <source>
        <dbReference type="ARBA" id="ARBA00023398"/>
    </source>
</evidence>
<name>A0A8E2J3M5_9APHY</name>
<evidence type="ECO:0000256" key="48">
    <source>
        <dbReference type="ARBA" id="ARBA00049422"/>
    </source>
</evidence>
<dbReference type="PROSITE" id="PS00455">
    <property type="entry name" value="AMP_BINDING"/>
    <property type="match status" value="1"/>
</dbReference>
<dbReference type="Gene3D" id="3.40.50.980">
    <property type="match status" value="2"/>
</dbReference>
<evidence type="ECO:0000256" key="25">
    <source>
        <dbReference type="ARBA" id="ARBA00047440"/>
    </source>
</evidence>
<dbReference type="InterPro" id="IPR045851">
    <property type="entry name" value="AMP-bd_C_sf"/>
</dbReference>
<dbReference type="GO" id="GO:0004313">
    <property type="term" value="F:[acyl-carrier-protein] S-acetyltransferase activity"/>
    <property type="evidence" value="ECO:0007669"/>
    <property type="project" value="UniProtKB-EC"/>
</dbReference>
<dbReference type="Gene3D" id="3.40.50.720">
    <property type="entry name" value="NAD(P)-binding Rossmann-like Domain"/>
    <property type="match status" value="2"/>
</dbReference>
<dbReference type="Pfam" id="PF13193">
    <property type="entry name" value="AMP-binding_C"/>
    <property type="match status" value="1"/>
</dbReference>
<evidence type="ECO:0000256" key="27">
    <source>
        <dbReference type="ARBA" id="ARBA00047500"/>
    </source>
</evidence>
<evidence type="ECO:0000256" key="46">
    <source>
        <dbReference type="ARBA" id="ARBA00049263"/>
    </source>
</evidence>
<dbReference type="Gene3D" id="3.40.366.10">
    <property type="entry name" value="Malonyl-Coenzyme A Acyl Carrier Protein, domain 2"/>
    <property type="match status" value="1"/>
</dbReference>
<dbReference type="GO" id="GO:0004315">
    <property type="term" value="F:3-oxoacyl-[acyl-carrier-protein] synthase activity"/>
    <property type="evidence" value="ECO:0007669"/>
    <property type="project" value="UniProtKB-EC"/>
</dbReference>
<dbReference type="InterPro" id="IPR018201">
    <property type="entry name" value="Ketoacyl_synth_AS"/>
</dbReference>
<sequence>MSADCPVAIVGIGCKFPGGSETKELYYEFLRNKGDGMVEPPRDRWNHEEWMGRKDEPGKYCSSKAGFIQGIDMFDPLEFGISMKEAQHLDPSLRHTLEVSHMALHDSGIDYRGSNTGVYFAQLLVSTNELDDDRYEIDSHNGVGKCIAIRANRVSFTFDLQGPSLMVDTACSSSGTAMHLALSAIRLGEVDQALVIVGASTMVNPEHTVSFSKLGVLSPTGSSKSFDAAADGYARAEGFAAVLIKRLDHAIRDGDTIYSVIKGSAINANGKGKSLTMPEADRQGETIKMAYRHARRDPAEAFFVELHATGTLVGDPIEVNGAGRIFSQGRDVKKTLRVGSVKGNIGHSEGCSFLASLIKVSMMLHNKEVIPNLRFNKPNPKIDFVKGKMRVQTELEKMTAEMAGKDGKWVTSVSSYGVGGANAHIVLETFEAADQVLQITSQTEETIAKPLYLFSVGTLTEASIVRWQEVLGQTYQGVTDPKTLRSLARELARQSRAYSYRSFAVGSTLSPEIKFSKPALVSGNANPKLCLVFAGQGPQHIFMGRQLSESFPAFLAAIQANDDVLVKKYGQESFVKRSGLFVPGAEASLAANGVWAVKDVVMSLVFFQTALVDLIKSLGIEYEYVVGHSIGEIAMGYASGHYDQDTAIDIAVARTAAMMEAECNGFMISLSVGVQKAALLIKKVLEKARAKDGPWVEGINFPGKTTTLAYHMDVVDAMVELAADPADKVFAAKLRVTCAFHTPLMEPQENVFRELMKTAIKKSDRSPTARVMSTVDGKWLERDLDVDYCWDNIRKPVLFGTAVNKIVKDVDDVVFLEVAPHPVLKSYVEEIGGNPISLVKRPNPKVPAQNTGEHYQFLEGIGNLLSAGFKRVDFSRFFATPDGQTTFDKVKLPAYPYNKTSCWSESAEGRSLRLKEKSRPVAPAHFRLSVDTHPSLTGHVVMDAVLYPGSGYIEAILENGAMVLKDFAVHKPLVLAAHGTDPAHAGCVIRGNQFEFRASTSNTFIDGDVVLDTCYASGTFYKENPAFDENHPRMFNVNEALSRAVGSITGDEFYDAIPAAYGYKDHFRNYLKEVYEVVDDESWGDKGYLTRLEIPADTPDVFDDGWVIHPGLLDSITQCGLAMFISIITKTFDFNGTFLPVKMDALTRWDSRDALSLNTELRAGPIWTYYQTRVWGPKGPFVADYIICNAQGRVLFTIEGFEIALAPEAEPVVIDDSSVQERLTTIWQPKTFNIASYALPPASQSTSVDEYLGLVMVELLGKARSGGRHVVRAIDLDESSDIARAVDSVVSKDLADSHLSVEYFCAGESAEKADAKTGSMSYEHARSCIVDHCTLNYSLLSFDVVLRTLDLSRVPKNLEYFASLLVDSGVLVLAVSDNGATAAENSDAEAFTKFSLDELLERVRLLCGGDVQVQTLSGDQTIIVSRILGSSVGEAETDKQVIVFHMEHGNEGQLVDLVKGVAGDVELWIAGNDDAAGIGALGVAGCIAAESPDYIVRSILFEEHSLAAKEREAWVHALRRQRHLLEQHMKISKNGDIYVRRLVETGLELKKYDIPAVVARPSSTGNMTLSASFPPSVGSNDVEIVVDTIGLDDPVGAKPAAFVGKVVSTGASVNSITSGDKVVVTVSRPLSDKIVVDQNSVVKLQGDIDVEEIAALPSTLLPAWIGLNGKLSKDSVVLIHSACSRSGFGAIQLSRRAGARVFYTVPNKSEAQYLVSELNIEESNIALNYAVDECLAAAKKWLRKSKLTGFDVIFNADGQQPLATGVDLLTPIGTFVHNKRTSEAVVLPPGAPSVQVIDIASLVKSYPAKLASSTLEILAEHRAQPFALSHRAHSMAALSGATLSGLPLATPVVSLNPKPSVRVDAYAQLFNPRKSYILVGGSSELGVRIATWMADHGARHIFLTSRRGEKALTKVDKLYIRHLHQRGVHLEVIASNAVSKRDMTTVIEEARRAGPIGGVFLMTVVLRDAAFTNLSQESFDDVYESKVECLNVLLSLAHPAEMDFLLLFSTIGSVFGNAGQAAYCASQLYLDRIADVLPNTISMSFPPITDSGIFKRLVMATKGRANTGQLTKTGMTTAQVCNFIGDCLVRTVAHYVPMLAVRDVPETFPTCEPLLYGHLLPAQFLNVGGQGNKGDAGETPATLLAALLGMSAEQITENALITSFGLDSLAATRFSHQLKANFKIQVSQIELLGSMTVGILNDMIRKVGLATSGDDNSSAVDDGSAKYGQPLLATLNDHLAYDEPYTTDASPHQYRIWLAQAEYDNARKRSASHIDPLMSRFGATQWDTHEGYFVTVQSDTDLDIDRMRKAFQEVVQRHGALRTTFAWSEELGKLVQTIHPTVDFEPRLVDLSGQPDAEKKAFDLACTENREPSFKLDQLPLLSATMYRLGGGAYSFSVIIHHIIIDEASLGMFFYELFALYLHGIGSLAPMNYHYSDFSNWFLRTADRRAELRDSQLQYWTQTLSDVHPLHLTLAKPSDVEQCSVTQIEASIDPEALAQYHKLITAASVTNFAGFFAVYNVLLHKYSSQKTFVVGTAVTQRSLPQLQDVMGFFANILPIKTVVDEDQTFLEYLASFKTTLMDSLAHDDVTYEDIVAQGKTSSQDRGYFKHLFAPGGFNLEMIKDFETSNMRTNSILPLPNGEEKYELLLTAHTKTGKVVLRFDNYLFSEKSARQLLDAYIGLIGTLGMAPNTKIRDVSAVSHAEELRLVKELSSSGAVAPVESLLHALVERQAELTPQLPAVEFEDSVLTYAELNRKANRIAYSLMHEGVGPDSIVAICFDRGIHQILAILAVLKAGGAFVPLDPDDPMLRKEMIIMDCQAKVLLTTQSHRRAFDKTIASKAIVAYIDDPTYEKRLNRFDDANPSIQSLSPSHLAYIMFTSGSTGKPKGVMIEHRAISNLVQHSSVYGYKHGARVLSSLAYTFDPFVVDVFGTLSCGATLITGVKELVLGDIGKALKTLNVNVLHVTPSILAVVPLEQYPALDTVVVAGEALGKKLIEDWSKRVKFMNMYGPTEASVDCVSCHVTSPALSGVIGRPLPNCRLYILDDHMRPAPLGVEGELYIGGIQLARGYLHRQDLTEASFIPNPFVPGERLYKTGDVALYRSDGNIEYRGRKDRQIKLRGQRIELGEVEDVIVKFPAVQRAAVVIRTIHDDPAIVAFVEFKSTVTGDNAEDEKEALKMHVSERLPRFMYPSLIAVLPTLPTSRSGKTDRKALAELDLQPFAPDLSHDMGVPQSEVESELLSIFANLLKVDAGSFGVTHDLFSVGMNSLMAVQAAGIVSKTFNVHMGLNNMYLRPTIRELATLVIDAMGQDQRQILDAEDAENDFLIEFLPIKKKGILPRIFLVHDVTGMATPFMRLGAYMPNEMYAIGDRDFGNATGFQSIEAMADHYISLIKTVQPEGPYLIAGYSLGGIVALCMASKLTNAGEKVKHLVLFDPIFIPTRERQSLKSTDWTTRAIERISENFPEIGDKWKNKLRVEIRKNLDAMWDYEAPHYDEPTTLVVPKDRSWYRSGHASDFDTGIDDRNGWDFRLSKLDMKVASGRHDTMFAPAHVKILAGVFKEILASLPADEVSTSRFR</sequence>
<comment type="catalytic activity">
    <reaction evidence="27">
        <text>(2E)-butenoyl-[ACP] + NADPH + H(+) = butanoyl-[ACP] + NADP(+)</text>
        <dbReference type="Rhea" id="RHEA:41812"/>
        <dbReference type="Rhea" id="RHEA-COMP:9627"/>
        <dbReference type="Rhea" id="RHEA-COMP:9628"/>
        <dbReference type="ChEBI" id="CHEBI:15378"/>
        <dbReference type="ChEBI" id="CHEBI:57783"/>
        <dbReference type="ChEBI" id="CHEBI:58349"/>
        <dbReference type="ChEBI" id="CHEBI:78453"/>
        <dbReference type="ChEBI" id="CHEBI:78454"/>
    </reaction>
    <physiologicalReaction direction="left-to-right" evidence="27">
        <dbReference type="Rhea" id="RHEA:41813"/>
    </physiologicalReaction>
</comment>
<dbReference type="InterPro" id="IPR020845">
    <property type="entry name" value="AMP-binding_CS"/>
</dbReference>
<dbReference type="GO" id="GO:0141148">
    <property type="term" value="F:enoyl-[acyl-carrier-protein] reductase (NADPH) activity"/>
    <property type="evidence" value="ECO:0007669"/>
    <property type="project" value="UniProtKB-EC"/>
</dbReference>
<dbReference type="Gene3D" id="2.30.38.10">
    <property type="entry name" value="Luciferase, Domain 3"/>
    <property type="match status" value="1"/>
</dbReference>
<evidence type="ECO:0000256" key="40">
    <source>
        <dbReference type="ARBA" id="ARBA00048691"/>
    </source>
</evidence>
<comment type="catalytic activity">
    <reaction evidence="11">
        <text>(3R)-hydroxydodecanoyl-[ACP] = (2E)-dodecenoyl-[ACP] + H2O</text>
        <dbReference type="Rhea" id="RHEA:41876"/>
        <dbReference type="Rhea" id="RHEA-COMP:9642"/>
        <dbReference type="Rhea" id="RHEA-COMP:9643"/>
        <dbReference type="ChEBI" id="CHEBI:15377"/>
        <dbReference type="ChEBI" id="CHEBI:78470"/>
        <dbReference type="ChEBI" id="CHEBI:78472"/>
    </reaction>
    <physiologicalReaction direction="left-to-right" evidence="11">
        <dbReference type="Rhea" id="RHEA:41877"/>
    </physiologicalReaction>
</comment>
<comment type="catalytic activity">
    <reaction evidence="39">
        <text>a 2,3-saturated acyl-[ACP] + NADP(+) = a (2E)-enoyl-[ACP] + NADPH + H(+)</text>
        <dbReference type="Rhea" id="RHEA:22564"/>
        <dbReference type="Rhea" id="RHEA-COMP:9925"/>
        <dbReference type="Rhea" id="RHEA-COMP:9926"/>
        <dbReference type="ChEBI" id="CHEBI:15378"/>
        <dbReference type="ChEBI" id="CHEBI:57783"/>
        <dbReference type="ChEBI" id="CHEBI:58349"/>
        <dbReference type="ChEBI" id="CHEBI:78784"/>
        <dbReference type="ChEBI" id="CHEBI:78785"/>
        <dbReference type="EC" id="1.3.1.39"/>
    </reaction>
    <physiologicalReaction direction="right-to-left" evidence="39">
        <dbReference type="Rhea" id="RHEA:22566"/>
    </physiologicalReaction>
</comment>
<dbReference type="Pfam" id="PF00698">
    <property type="entry name" value="Acyl_transf_1"/>
    <property type="match status" value="1"/>
</dbReference>
<dbReference type="GO" id="GO:0016297">
    <property type="term" value="F:fatty acyl-[ACP] hydrolase activity"/>
    <property type="evidence" value="ECO:0007669"/>
    <property type="project" value="UniProtKB-EC"/>
</dbReference>
<comment type="catalytic activity">
    <reaction evidence="44">
        <text>decanoyl-[ACP] + malonyl-[ACP] + H(+) = 3-oxododecanoyl-[ACP] + holo-[ACP] + CO2</text>
        <dbReference type="Rhea" id="RHEA:41868"/>
        <dbReference type="Rhea" id="RHEA-COMP:9623"/>
        <dbReference type="Rhea" id="RHEA-COMP:9640"/>
        <dbReference type="Rhea" id="RHEA-COMP:9641"/>
        <dbReference type="Rhea" id="RHEA-COMP:9685"/>
        <dbReference type="ChEBI" id="CHEBI:15378"/>
        <dbReference type="ChEBI" id="CHEBI:16526"/>
        <dbReference type="ChEBI" id="CHEBI:64479"/>
        <dbReference type="ChEBI" id="CHEBI:78449"/>
        <dbReference type="ChEBI" id="CHEBI:78468"/>
        <dbReference type="ChEBI" id="CHEBI:78469"/>
    </reaction>
    <physiologicalReaction direction="left-to-right" evidence="44">
        <dbReference type="Rhea" id="RHEA:41869"/>
    </physiologicalReaction>
</comment>
<dbReference type="SUPFAM" id="SSF51735">
    <property type="entry name" value="NAD(P)-binding Rossmann-fold domains"/>
    <property type="match status" value="2"/>
</dbReference>
<keyword evidence="2" id="KW-0596">Phosphopantetheine</keyword>
<dbReference type="InterPro" id="IPR011032">
    <property type="entry name" value="GroES-like_sf"/>
</dbReference>
<dbReference type="InterPro" id="IPR036736">
    <property type="entry name" value="ACP-like_sf"/>
</dbReference>
<protein>
    <submittedName>
        <fullName evidence="56">Putative nonribosomal peptide synthetase</fullName>
    </submittedName>
</protein>
<comment type="catalytic activity">
    <reaction evidence="13">
        <text>(3R)-hydroxydecanoyl-[ACP] = (2E)-decenoyl-[ACP] + H2O</text>
        <dbReference type="Rhea" id="RHEA:41860"/>
        <dbReference type="Rhea" id="RHEA-COMP:9638"/>
        <dbReference type="Rhea" id="RHEA-COMP:9639"/>
        <dbReference type="ChEBI" id="CHEBI:15377"/>
        <dbReference type="ChEBI" id="CHEBI:78466"/>
        <dbReference type="ChEBI" id="CHEBI:78467"/>
    </reaction>
    <physiologicalReaction direction="left-to-right" evidence="13">
        <dbReference type="Rhea" id="RHEA:41861"/>
    </physiologicalReaction>
</comment>
<dbReference type="InterPro" id="IPR001031">
    <property type="entry name" value="Thioesterase"/>
</dbReference>
<dbReference type="SMART" id="SM00822">
    <property type="entry name" value="PKS_KR"/>
    <property type="match status" value="1"/>
</dbReference>
<dbReference type="InterPro" id="IPR023213">
    <property type="entry name" value="CAT-like_dom_sf"/>
</dbReference>
<dbReference type="GO" id="GO:0004312">
    <property type="term" value="F:fatty acid synthase activity"/>
    <property type="evidence" value="ECO:0007669"/>
    <property type="project" value="TreeGrafter"/>
</dbReference>
<evidence type="ECO:0000313" key="57">
    <source>
        <dbReference type="Proteomes" id="UP000250043"/>
    </source>
</evidence>
<dbReference type="Proteomes" id="UP000250043">
    <property type="component" value="Unassembled WGS sequence"/>
</dbReference>
<dbReference type="InterPro" id="IPR042104">
    <property type="entry name" value="PKS_dehydratase_sf"/>
</dbReference>
<evidence type="ECO:0000256" key="11">
    <source>
        <dbReference type="ARBA" id="ARBA00023351"/>
    </source>
</evidence>
<evidence type="ECO:0000256" key="8">
    <source>
        <dbReference type="ARBA" id="ARBA00023239"/>
    </source>
</evidence>
<comment type="catalytic activity">
    <reaction evidence="45">
        <text>(2E)-tetradecenoyl-[ACP] + NADPH + H(+) = tetradecanoyl-[ACP] + NADP(+)</text>
        <dbReference type="Rhea" id="RHEA:41896"/>
        <dbReference type="Rhea" id="RHEA-COMP:9647"/>
        <dbReference type="Rhea" id="RHEA-COMP:9648"/>
        <dbReference type="ChEBI" id="CHEBI:15378"/>
        <dbReference type="ChEBI" id="CHEBI:57783"/>
        <dbReference type="ChEBI" id="CHEBI:58349"/>
        <dbReference type="ChEBI" id="CHEBI:78475"/>
        <dbReference type="ChEBI" id="CHEBI:78477"/>
    </reaction>
    <physiologicalReaction direction="left-to-right" evidence="45">
        <dbReference type="Rhea" id="RHEA:41897"/>
    </physiologicalReaction>
</comment>
<evidence type="ECO:0000256" key="32">
    <source>
        <dbReference type="ARBA" id="ARBA00047961"/>
    </source>
</evidence>
<dbReference type="SMART" id="SM00823">
    <property type="entry name" value="PKS_PP"/>
    <property type="match status" value="2"/>
</dbReference>
<dbReference type="InterPro" id="IPR029058">
    <property type="entry name" value="AB_hydrolase_fold"/>
</dbReference>
<dbReference type="EMBL" id="KV722348">
    <property type="protein sequence ID" value="OCH93980.1"/>
    <property type="molecule type" value="Genomic_DNA"/>
</dbReference>
<dbReference type="Gene3D" id="1.10.1200.10">
    <property type="entry name" value="ACP-like"/>
    <property type="match status" value="2"/>
</dbReference>
<dbReference type="Pfam" id="PF00975">
    <property type="entry name" value="Thioesterase"/>
    <property type="match status" value="1"/>
</dbReference>
<feature type="domain" description="Carrier" evidence="53">
    <location>
        <begin position="3232"/>
        <end position="3309"/>
    </location>
</feature>
<dbReference type="InterPro" id="IPR000873">
    <property type="entry name" value="AMP-dep_synth/lig_dom"/>
</dbReference>
<dbReference type="OrthoDB" id="416786at2759"/>
<dbReference type="GO" id="GO:0006633">
    <property type="term" value="P:fatty acid biosynthetic process"/>
    <property type="evidence" value="ECO:0007669"/>
    <property type="project" value="InterPro"/>
</dbReference>
<comment type="catalytic activity">
    <reaction evidence="12">
        <text>(3R)-hydroxyhexanoyl-[ACP] = (2E)-hexenoyl-[ACP] + H2O</text>
        <dbReference type="Rhea" id="RHEA:41828"/>
        <dbReference type="Rhea" id="RHEA-COMP:9630"/>
        <dbReference type="Rhea" id="RHEA-COMP:9631"/>
        <dbReference type="ChEBI" id="CHEBI:15377"/>
        <dbReference type="ChEBI" id="CHEBI:78457"/>
        <dbReference type="ChEBI" id="CHEBI:78458"/>
    </reaction>
    <physiologicalReaction direction="left-to-right" evidence="12">
        <dbReference type="Rhea" id="RHEA:41829"/>
    </physiologicalReaction>
</comment>
<dbReference type="Pfam" id="PF00668">
    <property type="entry name" value="Condensation"/>
    <property type="match status" value="1"/>
</dbReference>
<keyword evidence="8" id="KW-0456">Lyase</keyword>
<dbReference type="Gene3D" id="3.40.47.10">
    <property type="match status" value="1"/>
</dbReference>
<evidence type="ECO:0000256" key="1">
    <source>
        <dbReference type="ARBA" id="ARBA00005189"/>
    </source>
</evidence>
<comment type="catalytic activity">
    <reaction evidence="31">
        <text>3-oxobutanoyl-[ACP] + NADPH + H(+) = (3R)-hydroxybutanoyl-[ACP] + NADP(+)</text>
        <dbReference type="Rhea" id="RHEA:41804"/>
        <dbReference type="Rhea" id="RHEA-COMP:9625"/>
        <dbReference type="Rhea" id="RHEA-COMP:9626"/>
        <dbReference type="ChEBI" id="CHEBI:15378"/>
        <dbReference type="ChEBI" id="CHEBI:57783"/>
        <dbReference type="ChEBI" id="CHEBI:58349"/>
        <dbReference type="ChEBI" id="CHEBI:78450"/>
        <dbReference type="ChEBI" id="CHEBI:78451"/>
    </reaction>
    <physiologicalReaction direction="left-to-right" evidence="31">
        <dbReference type="Rhea" id="RHEA:41805"/>
    </physiologicalReaction>
</comment>
<dbReference type="InterPro" id="IPR009081">
    <property type="entry name" value="PP-bd_ACP"/>
</dbReference>
<evidence type="ECO:0000256" key="13">
    <source>
        <dbReference type="ARBA" id="ARBA00023388"/>
    </source>
</evidence>
<dbReference type="CDD" id="cd00833">
    <property type="entry name" value="PKS"/>
    <property type="match status" value="1"/>
</dbReference>
<comment type="catalytic activity">
    <reaction evidence="28">
        <text>dodecanoyl-[ACP] + malonyl-[ACP] + H(+) = 3-oxotetradecanoyl-[ACP] + holo-[ACP] + CO2</text>
        <dbReference type="Rhea" id="RHEA:41884"/>
        <dbReference type="Rhea" id="RHEA-COMP:9623"/>
        <dbReference type="Rhea" id="RHEA-COMP:9644"/>
        <dbReference type="Rhea" id="RHEA-COMP:9645"/>
        <dbReference type="Rhea" id="RHEA-COMP:9685"/>
        <dbReference type="ChEBI" id="CHEBI:15378"/>
        <dbReference type="ChEBI" id="CHEBI:16526"/>
        <dbReference type="ChEBI" id="CHEBI:64479"/>
        <dbReference type="ChEBI" id="CHEBI:65264"/>
        <dbReference type="ChEBI" id="CHEBI:78449"/>
        <dbReference type="ChEBI" id="CHEBI:78473"/>
    </reaction>
    <physiologicalReaction direction="left-to-right" evidence="28">
        <dbReference type="Rhea" id="RHEA:41885"/>
    </physiologicalReaction>
</comment>
<evidence type="ECO:0000256" key="20">
    <source>
        <dbReference type="ARBA" id="ARBA00029443"/>
    </source>
</evidence>
<dbReference type="Pfam" id="PF02801">
    <property type="entry name" value="Ketoacyl-synt_C"/>
    <property type="match status" value="1"/>
</dbReference>
<evidence type="ECO:0000256" key="6">
    <source>
        <dbReference type="ARBA" id="ARBA00022898"/>
    </source>
</evidence>
<evidence type="ECO:0000256" key="17">
    <source>
        <dbReference type="ARBA" id="ARBA00023401"/>
    </source>
</evidence>
<dbReference type="Gene3D" id="3.40.50.1820">
    <property type="entry name" value="alpha/beta hydrolase"/>
    <property type="match status" value="1"/>
</dbReference>
<feature type="domain" description="PKS/mFAS DH" evidence="55">
    <location>
        <begin position="905"/>
        <end position="1212"/>
    </location>
</feature>
<evidence type="ECO:0000256" key="3">
    <source>
        <dbReference type="ARBA" id="ARBA00022553"/>
    </source>
</evidence>
<evidence type="ECO:0000256" key="33">
    <source>
        <dbReference type="ARBA" id="ARBA00048051"/>
    </source>
</evidence>
<evidence type="ECO:0000256" key="44">
    <source>
        <dbReference type="ARBA" id="ARBA00049109"/>
    </source>
</evidence>
<feature type="region of interest" description="C-terminal hotdog fold" evidence="52">
    <location>
        <begin position="1045"/>
        <end position="1212"/>
    </location>
</feature>
<dbReference type="InterPro" id="IPR014031">
    <property type="entry name" value="Ketoacyl_synth_C"/>
</dbReference>
<evidence type="ECO:0000256" key="9">
    <source>
        <dbReference type="ARBA" id="ARBA00023268"/>
    </source>
</evidence>
<dbReference type="InterPro" id="IPR057326">
    <property type="entry name" value="KR_dom"/>
</dbReference>
<dbReference type="InterPro" id="IPR036291">
    <property type="entry name" value="NAD(P)-bd_dom_sf"/>
</dbReference>
<dbReference type="PANTHER" id="PTHR43775:SF37">
    <property type="entry name" value="SI:DKEY-61P9.11"/>
    <property type="match status" value="1"/>
</dbReference>
<keyword evidence="5" id="KW-0702">S-nitrosylation</keyword>
<comment type="catalytic activity">
    <reaction evidence="47">
        <text>3-oxohexadecanoyl-[ACP] + NADPH + H(+) = (3R)-hydroxyhexadecanoyl-[ACP] + NADP(+)</text>
        <dbReference type="Rhea" id="RHEA:41904"/>
        <dbReference type="Rhea" id="RHEA-COMP:9649"/>
        <dbReference type="Rhea" id="RHEA-COMP:9650"/>
        <dbReference type="ChEBI" id="CHEBI:15378"/>
        <dbReference type="ChEBI" id="CHEBI:57783"/>
        <dbReference type="ChEBI" id="CHEBI:58349"/>
        <dbReference type="ChEBI" id="CHEBI:78478"/>
        <dbReference type="ChEBI" id="CHEBI:78480"/>
    </reaction>
    <physiologicalReaction direction="left-to-right" evidence="47">
        <dbReference type="Rhea" id="RHEA:41905"/>
    </physiologicalReaction>
</comment>
<evidence type="ECO:0000256" key="47">
    <source>
        <dbReference type="ARBA" id="ARBA00049414"/>
    </source>
</evidence>
<comment type="catalytic activity">
    <reaction evidence="22">
        <text>3-oxooctadecanoyl-[ACP] + NADPH + H(+) = (3R)-hydroxyoctadecanoyl-[ACP] + NADP(+)</text>
        <dbReference type="Rhea" id="RHEA:41920"/>
        <dbReference type="Rhea" id="RHEA-COMP:9653"/>
        <dbReference type="Rhea" id="RHEA-COMP:9654"/>
        <dbReference type="ChEBI" id="CHEBI:15378"/>
        <dbReference type="ChEBI" id="CHEBI:57783"/>
        <dbReference type="ChEBI" id="CHEBI:58349"/>
        <dbReference type="ChEBI" id="CHEBI:78487"/>
        <dbReference type="ChEBI" id="CHEBI:78488"/>
    </reaction>
    <physiologicalReaction direction="left-to-right" evidence="22">
        <dbReference type="Rhea" id="RHEA:41921"/>
    </physiologicalReaction>
</comment>
<feature type="domain" description="Ketosynthase family 3 (KS3)" evidence="54">
    <location>
        <begin position="4"/>
        <end position="429"/>
    </location>
</feature>
<evidence type="ECO:0000256" key="29">
    <source>
        <dbReference type="ARBA" id="ARBA00047810"/>
    </source>
</evidence>
<dbReference type="SUPFAM" id="SSF52151">
    <property type="entry name" value="FabD/lysophospholipase-like"/>
    <property type="match status" value="1"/>
</dbReference>
<dbReference type="GO" id="GO:0019171">
    <property type="term" value="F:(3R)-hydroxyacyl-[acyl-carrier-protein] dehydratase activity"/>
    <property type="evidence" value="ECO:0007669"/>
    <property type="project" value="UniProtKB-EC"/>
</dbReference>
<comment type="function">
    <text evidence="19">Fatty acid synthetase is a multifunctional enzyme that catalyzes the de novo biosynthesis of long-chain saturated fatty acids starting from acetyl-CoA and malonyl-CoA in the presence of NADPH. This multifunctional protein contains 7 catalytic activities and a site for the binding of the prosthetic group 4'-phosphopantetheine of the acyl carrier protein ([ACP]) domain.</text>
</comment>
<comment type="catalytic activity">
    <reaction evidence="51">
        <text>octanoyl-[ACP] + malonyl-[ACP] + H(+) = 3-oxodecanoyl-[ACP] + holo-[ACP] + CO2</text>
        <dbReference type="Rhea" id="RHEA:41852"/>
        <dbReference type="Rhea" id="RHEA-COMP:9623"/>
        <dbReference type="Rhea" id="RHEA-COMP:9636"/>
        <dbReference type="Rhea" id="RHEA-COMP:9637"/>
        <dbReference type="Rhea" id="RHEA-COMP:9685"/>
        <dbReference type="ChEBI" id="CHEBI:15378"/>
        <dbReference type="ChEBI" id="CHEBI:16526"/>
        <dbReference type="ChEBI" id="CHEBI:64479"/>
        <dbReference type="ChEBI" id="CHEBI:78449"/>
        <dbReference type="ChEBI" id="CHEBI:78463"/>
        <dbReference type="ChEBI" id="CHEBI:78464"/>
    </reaction>
    <physiologicalReaction direction="left-to-right" evidence="51">
        <dbReference type="Rhea" id="RHEA:41853"/>
    </physiologicalReaction>
</comment>
<dbReference type="InterPro" id="IPR006162">
    <property type="entry name" value="Ppantetheine_attach_site"/>
</dbReference>
<dbReference type="CDD" id="cd05930">
    <property type="entry name" value="A_NRPS"/>
    <property type="match status" value="1"/>
</dbReference>
<comment type="catalytic activity">
    <reaction evidence="18">
        <text>(3R)-hydroxybutanoyl-[ACP] = (2E)-butenoyl-[ACP] + H2O</text>
        <dbReference type="Rhea" id="RHEA:41808"/>
        <dbReference type="Rhea" id="RHEA-COMP:9626"/>
        <dbReference type="Rhea" id="RHEA-COMP:9627"/>
        <dbReference type="ChEBI" id="CHEBI:15377"/>
        <dbReference type="ChEBI" id="CHEBI:78451"/>
        <dbReference type="ChEBI" id="CHEBI:78453"/>
    </reaction>
    <physiologicalReaction direction="left-to-right" evidence="18">
        <dbReference type="Rhea" id="RHEA:41809"/>
    </physiologicalReaction>
</comment>
<comment type="catalytic activity">
    <reaction evidence="46">
        <text>3-oxododecanoyl-[ACP] + NADPH + H(+) = (3R)-hydroxydodecanoyl-[ACP] + NADP(+)</text>
        <dbReference type="Rhea" id="RHEA:41872"/>
        <dbReference type="Rhea" id="RHEA-COMP:9641"/>
        <dbReference type="Rhea" id="RHEA-COMP:9642"/>
        <dbReference type="ChEBI" id="CHEBI:15378"/>
        <dbReference type="ChEBI" id="CHEBI:57783"/>
        <dbReference type="ChEBI" id="CHEBI:58349"/>
        <dbReference type="ChEBI" id="CHEBI:78469"/>
        <dbReference type="ChEBI" id="CHEBI:78470"/>
    </reaction>
    <physiologicalReaction direction="left-to-right" evidence="46">
        <dbReference type="Rhea" id="RHEA:41873"/>
    </physiologicalReaction>
</comment>
<comment type="catalytic activity">
    <reaction evidence="32">
        <text>acetyl-[ACP] + malonyl-[ACP] + H(+) = 3-oxobutanoyl-[ACP] + holo-[ACP] + CO2</text>
        <dbReference type="Rhea" id="RHEA:41800"/>
        <dbReference type="Rhea" id="RHEA-COMP:9621"/>
        <dbReference type="Rhea" id="RHEA-COMP:9623"/>
        <dbReference type="Rhea" id="RHEA-COMP:9625"/>
        <dbReference type="Rhea" id="RHEA-COMP:9685"/>
        <dbReference type="ChEBI" id="CHEBI:15378"/>
        <dbReference type="ChEBI" id="CHEBI:16526"/>
        <dbReference type="ChEBI" id="CHEBI:64479"/>
        <dbReference type="ChEBI" id="CHEBI:78446"/>
        <dbReference type="ChEBI" id="CHEBI:78449"/>
        <dbReference type="ChEBI" id="CHEBI:78450"/>
    </reaction>
    <physiologicalReaction direction="left-to-right" evidence="32">
        <dbReference type="Rhea" id="RHEA:41801"/>
    </physiologicalReaction>
</comment>
<evidence type="ECO:0000256" key="38">
    <source>
        <dbReference type="ARBA" id="ARBA00048571"/>
    </source>
</evidence>
<dbReference type="InterPro" id="IPR020841">
    <property type="entry name" value="PKS_Beta-ketoAc_synthase_dom"/>
</dbReference>
<dbReference type="Pfam" id="PF08659">
    <property type="entry name" value="KR"/>
    <property type="match status" value="1"/>
</dbReference>
<dbReference type="InterPro" id="IPR025110">
    <property type="entry name" value="AMP-bd_C"/>
</dbReference>
<evidence type="ECO:0000256" key="35">
    <source>
        <dbReference type="ARBA" id="ARBA00048289"/>
    </source>
</evidence>
<evidence type="ECO:0000256" key="41">
    <source>
        <dbReference type="ARBA" id="ARBA00048704"/>
    </source>
</evidence>
<evidence type="ECO:0000256" key="31">
    <source>
        <dbReference type="ARBA" id="ARBA00047953"/>
    </source>
</evidence>
<dbReference type="Gene3D" id="3.30.300.30">
    <property type="match status" value="1"/>
</dbReference>
<dbReference type="Pfam" id="PF16197">
    <property type="entry name" value="KAsynt_C_assoc"/>
    <property type="match status" value="1"/>
</dbReference>
<evidence type="ECO:0000259" key="54">
    <source>
        <dbReference type="PROSITE" id="PS52004"/>
    </source>
</evidence>
<evidence type="ECO:0000256" key="2">
    <source>
        <dbReference type="ARBA" id="ARBA00022450"/>
    </source>
</evidence>
<evidence type="ECO:0000313" key="56">
    <source>
        <dbReference type="EMBL" id="OCH93980.1"/>
    </source>
</evidence>
<evidence type="ECO:0000256" key="37">
    <source>
        <dbReference type="ARBA" id="ARBA00048506"/>
    </source>
</evidence>
<evidence type="ECO:0000256" key="14">
    <source>
        <dbReference type="ARBA" id="ARBA00023394"/>
    </source>
</evidence>
<evidence type="ECO:0000256" key="23">
    <source>
        <dbReference type="ARBA" id="ARBA00047394"/>
    </source>
</evidence>
<comment type="catalytic activity">
    <reaction evidence="48">
        <text>3-oxooctanoyl-[ACP] + NADPH + H(+) = (3R)-hydroxyoctanoyl-[ACP] + NADP(+)</text>
        <dbReference type="Rhea" id="RHEA:41840"/>
        <dbReference type="Rhea" id="RHEA-COMP:9633"/>
        <dbReference type="Rhea" id="RHEA-COMP:9634"/>
        <dbReference type="ChEBI" id="CHEBI:15378"/>
        <dbReference type="ChEBI" id="CHEBI:57783"/>
        <dbReference type="ChEBI" id="CHEBI:58349"/>
        <dbReference type="ChEBI" id="CHEBI:78460"/>
        <dbReference type="ChEBI" id="CHEBI:78461"/>
    </reaction>
    <physiologicalReaction direction="left-to-right" evidence="48">
        <dbReference type="Rhea" id="RHEA:41841"/>
    </physiologicalReaction>
</comment>
<comment type="catalytic activity">
    <reaction evidence="23">
        <text>hexanoyl-[ACP] + malonyl-[ACP] + H(+) = 3-oxooctanoyl-[ACP] + holo-[ACP] + CO2</text>
        <dbReference type="Rhea" id="RHEA:41836"/>
        <dbReference type="Rhea" id="RHEA-COMP:9623"/>
        <dbReference type="Rhea" id="RHEA-COMP:9632"/>
        <dbReference type="Rhea" id="RHEA-COMP:9633"/>
        <dbReference type="Rhea" id="RHEA-COMP:9685"/>
        <dbReference type="ChEBI" id="CHEBI:15378"/>
        <dbReference type="ChEBI" id="CHEBI:16526"/>
        <dbReference type="ChEBI" id="CHEBI:64479"/>
        <dbReference type="ChEBI" id="CHEBI:78449"/>
        <dbReference type="ChEBI" id="CHEBI:78459"/>
        <dbReference type="ChEBI" id="CHEBI:78460"/>
    </reaction>
    <physiologicalReaction direction="left-to-right" evidence="23">
        <dbReference type="Rhea" id="RHEA:41837"/>
    </physiologicalReaction>
</comment>
<feature type="region of interest" description="N-terminal hotdog fold" evidence="52">
    <location>
        <begin position="905"/>
        <end position="1027"/>
    </location>
</feature>
<evidence type="ECO:0000256" key="19">
    <source>
        <dbReference type="ARBA" id="ARBA00023442"/>
    </source>
</evidence>
<dbReference type="InterPro" id="IPR049551">
    <property type="entry name" value="PKS_DH_C"/>
</dbReference>
<dbReference type="PROSITE" id="PS00606">
    <property type="entry name" value="KS3_1"/>
    <property type="match status" value="1"/>
</dbReference>
<dbReference type="InterPro" id="IPR020806">
    <property type="entry name" value="PKS_PP-bd"/>
</dbReference>
<evidence type="ECO:0000256" key="21">
    <source>
        <dbReference type="ARBA" id="ARBA00029454"/>
    </source>
</evidence>
<dbReference type="GO" id="GO:0031177">
    <property type="term" value="F:phosphopantetheine binding"/>
    <property type="evidence" value="ECO:0007669"/>
    <property type="project" value="InterPro"/>
</dbReference>
<comment type="catalytic activity">
    <reaction evidence="26">
        <text>tetradecanoyl-[ACP] + malonyl-[ACP] + H(+) = 3-oxohexadecanoyl-[ACP] + holo-[ACP] + CO2</text>
        <dbReference type="Rhea" id="RHEA:41900"/>
        <dbReference type="Rhea" id="RHEA-COMP:9623"/>
        <dbReference type="Rhea" id="RHEA-COMP:9648"/>
        <dbReference type="Rhea" id="RHEA-COMP:9649"/>
        <dbReference type="Rhea" id="RHEA-COMP:9685"/>
        <dbReference type="ChEBI" id="CHEBI:15378"/>
        <dbReference type="ChEBI" id="CHEBI:16526"/>
        <dbReference type="ChEBI" id="CHEBI:64479"/>
        <dbReference type="ChEBI" id="CHEBI:78449"/>
        <dbReference type="ChEBI" id="CHEBI:78477"/>
        <dbReference type="ChEBI" id="CHEBI:78478"/>
    </reaction>
    <physiologicalReaction direction="left-to-right" evidence="26">
        <dbReference type="Rhea" id="RHEA:41901"/>
    </physiologicalReaction>
</comment>
<keyword evidence="3" id="KW-0597">Phosphoprotein</keyword>
<comment type="catalytic activity">
    <reaction evidence="50">
        <text>(2E)-decenoyl-[ACP] + NADPH + H(+) = decanoyl-[ACP] + NADP(+)</text>
        <dbReference type="Rhea" id="RHEA:41864"/>
        <dbReference type="Rhea" id="RHEA-COMP:9639"/>
        <dbReference type="Rhea" id="RHEA-COMP:9640"/>
        <dbReference type="ChEBI" id="CHEBI:15378"/>
        <dbReference type="ChEBI" id="CHEBI:57783"/>
        <dbReference type="ChEBI" id="CHEBI:58349"/>
        <dbReference type="ChEBI" id="CHEBI:78467"/>
        <dbReference type="ChEBI" id="CHEBI:78468"/>
    </reaction>
    <physiologicalReaction direction="left-to-right" evidence="50">
        <dbReference type="Rhea" id="RHEA:41865"/>
    </physiologicalReaction>
</comment>
<keyword evidence="4" id="KW-0808">Transferase</keyword>
<keyword evidence="6" id="KW-0663">Pyridoxal phosphate</keyword>
<comment type="catalytic activity">
    <reaction evidence="41">
        <text>hexadecanoyl-[ACP] + H2O = hexadecanoate + holo-[ACP] + H(+)</text>
        <dbReference type="Rhea" id="RHEA:41932"/>
        <dbReference type="Rhea" id="RHEA-COMP:9652"/>
        <dbReference type="Rhea" id="RHEA-COMP:9685"/>
        <dbReference type="ChEBI" id="CHEBI:7896"/>
        <dbReference type="ChEBI" id="CHEBI:15377"/>
        <dbReference type="ChEBI" id="CHEBI:15378"/>
        <dbReference type="ChEBI" id="CHEBI:64479"/>
        <dbReference type="ChEBI" id="CHEBI:78483"/>
        <dbReference type="EC" id="3.1.2.14"/>
    </reaction>
    <physiologicalReaction direction="left-to-right" evidence="41">
        <dbReference type="Rhea" id="RHEA:41933"/>
    </physiologicalReaction>
</comment>
<dbReference type="InterPro" id="IPR014030">
    <property type="entry name" value="Ketoacyl_synth_N"/>
</dbReference>
<dbReference type="PROSITE" id="PS52004">
    <property type="entry name" value="KS3_2"/>
    <property type="match status" value="1"/>
</dbReference>
<evidence type="ECO:0000256" key="50">
    <source>
        <dbReference type="ARBA" id="ARBA00049521"/>
    </source>
</evidence>
<dbReference type="InterPro" id="IPR001242">
    <property type="entry name" value="Condensation_dom"/>
</dbReference>
<dbReference type="SUPFAM" id="SSF53474">
    <property type="entry name" value="alpha/beta-Hydrolases"/>
    <property type="match status" value="1"/>
</dbReference>
<dbReference type="Pfam" id="PF00501">
    <property type="entry name" value="AMP-binding"/>
    <property type="match status" value="1"/>
</dbReference>
<comment type="catalytic activity">
    <reaction evidence="43">
        <text>(2E)-octadecenoyl-[ACP] + NADPH + H(+) = octadecanoyl-[ACP] + NADP(+)</text>
        <dbReference type="Rhea" id="RHEA:41928"/>
        <dbReference type="Rhea" id="RHEA-COMP:9655"/>
        <dbReference type="Rhea" id="RHEA-COMP:9656"/>
        <dbReference type="ChEBI" id="CHEBI:15378"/>
        <dbReference type="ChEBI" id="CHEBI:57783"/>
        <dbReference type="ChEBI" id="CHEBI:58349"/>
        <dbReference type="ChEBI" id="CHEBI:78489"/>
        <dbReference type="ChEBI" id="CHEBI:78495"/>
    </reaction>
    <physiologicalReaction direction="left-to-right" evidence="43">
        <dbReference type="Rhea" id="RHEA:41929"/>
    </physiologicalReaction>
</comment>
<dbReference type="GO" id="GO:0044550">
    <property type="term" value="P:secondary metabolite biosynthetic process"/>
    <property type="evidence" value="ECO:0007669"/>
    <property type="project" value="UniProtKB-ARBA"/>
</dbReference>
<dbReference type="Pfam" id="PF14765">
    <property type="entry name" value="PS-DH"/>
    <property type="match status" value="1"/>
</dbReference>
<evidence type="ECO:0000256" key="51">
    <source>
        <dbReference type="ARBA" id="ARBA00049533"/>
    </source>
</evidence>
<evidence type="ECO:0000256" key="28">
    <source>
        <dbReference type="ARBA" id="ARBA00047578"/>
    </source>
</evidence>
<dbReference type="SMART" id="SM00827">
    <property type="entry name" value="PKS_AT"/>
    <property type="match status" value="1"/>
</dbReference>
<comment type="catalytic activity">
    <reaction evidence="42">
        <text>3-oxotetradecanoyl-[ACP] + NADPH + H(+) = (3R)-hydroxytetradecanoyl-[ACP] + NADP(+)</text>
        <dbReference type="Rhea" id="RHEA:41888"/>
        <dbReference type="Rhea" id="RHEA-COMP:9645"/>
        <dbReference type="Rhea" id="RHEA-COMP:9646"/>
        <dbReference type="ChEBI" id="CHEBI:15378"/>
        <dbReference type="ChEBI" id="CHEBI:57783"/>
        <dbReference type="ChEBI" id="CHEBI:58349"/>
        <dbReference type="ChEBI" id="CHEBI:78473"/>
        <dbReference type="ChEBI" id="CHEBI:78474"/>
    </reaction>
    <physiologicalReaction direction="left-to-right" evidence="42">
        <dbReference type="Rhea" id="RHEA:41889"/>
    </physiologicalReaction>
</comment>
<evidence type="ECO:0000256" key="36">
    <source>
        <dbReference type="ARBA" id="ARBA00048420"/>
    </source>
</evidence>
<evidence type="ECO:0000256" key="34">
    <source>
        <dbReference type="ARBA" id="ARBA00048281"/>
    </source>
</evidence>
<evidence type="ECO:0000256" key="5">
    <source>
        <dbReference type="ARBA" id="ARBA00022799"/>
    </source>
</evidence>
<evidence type="ECO:0000256" key="43">
    <source>
        <dbReference type="ARBA" id="ARBA00049019"/>
    </source>
</evidence>
<comment type="similarity">
    <text evidence="21">Belongs to the NRP synthetase family.</text>
</comment>
<keyword evidence="9" id="KW-0511">Multifunctional enzyme</keyword>
<dbReference type="SUPFAM" id="SSF50129">
    <property type="entry name" value="GroES-like"/>
    <property type="match status" value="1"/>
</dbReference>
<evidence type="ECO:0000256" key="49">
    <source>
        <dbReference type="ARBA" id="ARBA00049449"/>
    </source>
</evidence>
<comment type="similarity">
    <text evidence="20">In the C-terminal section; belongs to the NRP synthetase family.</text>
</comment>
<evidence type="ECO:0000256" key="42">
    <source>
        <dbReference type="ARBA" id="ARBA00048935"/>
    </source>
</evidence>
<dbReference type="InterPro" id="IPR049900">
    <property type="entry name" value="PKS_mFAS_DH"/>
</dbReference>
<evidence type="ECO:0000256" key="26">
    <source>
        <dbReference type="ARBA" id="ARBA00047451"/>
    </source>
</evidence>
<evidence type="ECO:0000256" key="18">
    <source>
        <dbReference type="ARBA" id="ARBA00023402"/>
    </source>
</evidence>
<feature type="active site" description="Proton acceptor; for dehydratase activity" evidence="52">
    <location>
        <position position="939"/>
    </location>
</feature>
<dbReference type="PROSITE" id="PS00012">
    <property type="entry name" value="PHOSPHOPANTETHEINE"/>
    <property type="match status" value="1"/>
</dbReference>
<comment type="catalytic activity">
    <reaction evidence="25">
        <text>3-oxodecanoyl-[ACP] + NADPH + H(+) = (3R)-hydroxydecanoyl-[ACP] + NADP(+)</text>
        <dbReference type="Rhea" id="RHEA:41856"/>
        <dbReference type="Rhea" id="RHEA-COMP:9637"/>
        <dbReference type="Rhea" id="RHEA-COMP:9638"/>
        <dbReference type="ChEBI" id="CHEBI:15378"/>
        <dbReference type="ChEBI" id="CHEBI:57783"/>
        <dbReference type="ChEBI" id="CHEBI:58349"/>
        <dbReference type="ChEBI" id="CHEBI:78464"/>
        <dbReference type="ChEBI" id="CHEBI:78466"/>
    </reaction>
    <physiologicalReaction direction="left-to-right" evidence="25">
        <dbReference type="Rhea" id="RHEA:41857"/>
    </physiologicalReaction>
</comment>
<dbReference type="InterPro" id="IPR016035">
    <property type="entry name" value="Acyl_Trfase/lysoPLipase"/>
</dbReference>
<dbReference type="InterPro" id="IPR032821">
    <property type="entry name" value="PKS_assoc"/>
</dbReference>
<comment type="catalytic activity">
    <reaction evidence="40">
        <text>holo-[ACP] + acetyl-CoA = acetyl-[ACP] + CoA</text>
        <dbReference type="Rhea" id="RHEA:41788"/>
        <dbReference type="Rhea" id="RHEA-COMP:9621"/>
        <dbReference type="Rhea" id="RHEA-COMP:9685"/>
        <dbReference type="ChEBI" id="CHEBI:57287"/>
        <dbReference type="ChEBI" id="CHEBI:57288"/>
        <dbReference type="ChEBI" id="CHEBI:64479"/>
        <dbReference type="ChEBI" id="CHEBI:78446"/>
        <dbReference type="EC" id="2.3.1.38"/>
    </reaction>
    <physiologicalReaction direction="left-to-right" evidence="40">
        <dbReference type="Rhea" id="RHEA:41789"/>
    </physiologicalReaction>
</comment>
<dbReference type="SUPFAM" id="SSF56801">
    <property type="entry name" value="Acetyl-CoA synthetase-like"/>
    <property type="match status" value="1"/>
</dbReference>
<dbReference type="FunFam" id="3.40.50.12780:FF:000012">
    <property type="entry name" value="Non-ribosomal peptide synthetase"/>
    <property type="match status" value="1"/>
</dbReference>
<comment type="catalytic activity">
    <reaction evidence="36">
        <text>(2E)-octenoyl-[ACP] + NADPH + H(+) = octanoyl-[ACP] + NADP(+)</text>
        <dbReference type="Rhea" id="RHEA:41848"/>
        <dbReference type="Rhea" id="RHEA-COMP:9635"/>
        <dbReference type="Rhea" id="RHEA-COMP:9636"/>
        <dbReference type="ChEBI" id="CHEBI:15378"/>
        <dbReference type="ChEBI" id="CHEBI:57783"/>
        <dbReference type="ChEBI" id="CHEBI:58349"/>
        <dbReference type="ChEBI" id="CHEBI:78462"/>
        <dbReference type="ChEBI" id="CHEBI:78463"/>
    </reaction>
    <physiologicalReaction direction="left-to-right" evidence="36">
        <dbReference type="Rhea" id="RHEA:41849"/>
    </physiologicalReaction>
</comment>
<dbReference type="InterPro" id="IPR001227">
    <property type="entry name" value="Ac_transferase_dom_sf"/>
</dbReference>
<dbReference type="SMART" id="SM00825">
    <property type="entry name" value="PKS_KS"/>
    <property type="match status" value="1"/>
</dbReference>
<dbReference type="Gene3D" id="3.30.559.30">
    <property type="entry name" value="Nonribosomal peptide synthetase, condensation domain"/>
    <property type="match status" value="1"/>
</dbReference>
<evidence type="ECO:0000256" key="12">
    <source>
        <dbReference type="ARBA" id="ARBA00023373"/>
    </source>
</evidence>
<evidence type="ECO:0000259" key="53">
    <source>
        <dbReference type="PROSITE" id="PS50075"/>
    </source>
</evidence>
<evidence type="ECO:0000256" key="22">
    <source>
        <dbReference type="ARBA" id="ARBA00047300"/>
    </source>
</evidence>
<comment type="catalytic activity">
    <reaction evidence="14">
        <text>a (3R)-hydroxyacyl-[ACP] = a (2E)-enoyl-[ACP] + H2O</text>
        <dbReference type="Rhea" id="RHEA:13097"/>
        <dbReference type="Rhea" id="RHEA-COMP:9925"/>
        <dbReference type="Rhea" id="RHEA-COMP:9945"/>
        <dbReference type="ChEBI" id="CHEBI:15377"/>
        <dbReference type="ChEBI" id="CHEBI:78784"/>
        <dbReference type="ChEBI" id="CHEBI:78827"/>
        <dbReference type="EC" id="4.2.1.59"/>
    </reaction>
    <physiologicalReaction direction="left-to-right" evidence="14">
        <dbReference type="Rhea" id="RHEA:13098"/>
    </physiologicalReaction>
</comment>
<comment type="pathway">
    <text evidence="1">Lipid metabolism.</text>
</comment>
<gene>
    <name evidence="56" type="ORF">OBBRIDRAFT_853541</name>
</gene>
<comment type="catalytic activity">
    <reaction evidence="38">
        <text>3-oxohexanoyl-[ACP] + NADPH + H(+) = (3R)-hydroxyhexanoyl-[ACP] + NADP(+)</text>
        <dbReference type="Rhea" id="RHEA:41824"/>
        <dbReference type="Rhea" id="RHEA-COMP:9629"/>
        <dbReference type="Rhea" id="RHEA-COMP:9630"/>
        <dbReference type="ChEBI" id="CHEBI:15378"/>
        <dbReference type="ChEBI" id="CHEBI:57783"/>
        <dbReference type="ChEBI" id="CHEBI:58349"/>
        <dbReference type="ChEBI" id="CHEBI:78456"/>
        <dbReference type="ChEBI" id="CHEBI:78457"/>
    </reaction>
    <physiologicalReaction direction="left-to-right" evidence="38">
        <dbReference type="Rhea" id="RHEA:41825"/>
    </physiologicalReaction>
</comment>
<evidence type="ECO:0000256" key="16">
    <source>
        <dbReference type="ARBA" id="ARBA00023399"/>
    </source>
</evidence>
<dbReference type="Gene3D" id="3.10.129.110">
    <property type="entry name" value="Polyketide synthase dehydratase"/>
    <property type="match status" value="1"/>
</dbReference>
<dbReference type="SUPFAM" id="SSF47336">
    <property type="entry name" value="ACP-like"/>
    <property type="match status" value="2"/>
</dbReference>
<dbReference type="Pfam" id="PF00550">
    <property type="entry name" value="PP-binding"/>
    <property type="match status" value="2"/>
</dbReference>
<comment type="catalytic activity">
    <reaction evidence="37">
        <text>a fatty acyl-[ACP] + malonyl-[ACP] + H(+) = a 3-oxoacyl-[ACP] + holo-[ACP] + CO2</text>
        <dbReference type="Rhea" id="RHEA:22836"/>
        <dbReference type="Rhea" id="RHEA-COMP:9623"/>
        <dbReference type="Rhea" id="RHEA-COMP:9685"/>
        <dbReference type="Rhea" id="RHEA-COMP:9916"/>
        <dbReference type="Rhea" id="RHEA-COMP:14125"/>
        <dbReference type="ChEBI" id="CHEBI:15378"/>
        <dbReference type="ChEBI" id="CHEBI:16526"/>
        <dbReference type="ChEBI" id="CHEBI:64479"/>
        <dbReference type="ChEBI" id="CHEBI:78449"/>
        <dbReference type="ChEBI" id="CHEBI:78776"/>
        <dbReference type="ChEBI" id="CHEBI:138651"/>
        <dbReference type="EC" id="2.3.1.41"/>
    </reaction>
    <physiologicalReaction direction="left-to-right" evidence="37">
        <dbReference type="Rhea" id="RHEA:22837"/>
    </physiologicalReaction>
</comment>
<comment type="catalytic activity">
    <reaction evidence="10">
        <text>(3R)-hydroxyoctanoyl-[ACP] = (2E)-octenoyl-[ACP] + H2O</text>
        <dbReference type="Rhea" id="RHEA:41844"/>
        <dbReference type="Rhea" id="RHEA-COMP:9634"/>
        <dbReference type="Rhea" id="RHEA-COMP:9635"/>
        <dbReference type="ChEBI" id="CHEBI:15377"/>
        <dbReference type="ChEBI" id="CHEBI:78461"/>
        <dbReference type="ChEBI" id="CHEBI:78462"/>
    </reaction>
    <physiologicalReaction direction="left-to-right" evidence="10">
        <dbReference type="Rhea" id="RHEA:41845"/>
    </physiologicalReaction>
</comment>
<comment type="catalytic activity">
    <reaction evidence="15">
        <text>(3R)-hydroxytetradecanoyl-[ACP] = (2E)-tetradecenoyl-[ACP] + H2O</text>
        <dbReference type="Rhea" id="RHEA:41892"/>
        <dbReference type="Rhea" id="RHEA-COMP:9646"/>
        <dbReference type="Rhea" id="RHEA-COMP:9647"/>
        <dbReference type="ChEBI" id="CHEBI:15377"/>
        <dbReference type="ChEBI" id="CHEBI:78474"/>
        <dbReference type="ChEBI" id="CHEBI:78475"/>
    </reaction>
    <physiologicalReaction direction="left-to-right" evidence="15">
        <dbReference type="Rhea" id="RHEA:41893"/>
    </physiologicalReaction>
</comment>
<dbReference type="SUPFAM" id="SSF53901">
    <property type="entry name" value="Thiolase-like"/>
    <property type="match status" value="1"/>
</dbReference>
<evidence type="ECO:0000256" key="24">
    <source>
        <dbReference type="ARBA" id="ARBA00047400"/>
    </source>
</evidence>
<comment type="catalytic activity">
    <reaction evidence="49">
        <text>butanoyl-[ACP] + malonyl-[ACP] + H(+) = 3-oxohexanoyl-[ACP] + holo-[ACP] + CO2</text>
        <dbReference type="Rhea" id="RHEA:41820"/>
        <dbReference type="Rhea" id="RHEA-COMP:9623"/>
        <dbReference type="Rhea" id="RHEA-COMP:9628"/>
        <dbReference type="Rhea" id="RHEA-COMP:9629"/>
        <dbReference type="Rhea" id="RHEA-COMP:9685"/>
        <dbReference type="ChEBI" id="CHEBI:15378"/>
        <dbReference type="ChEBI" id="CHEBI:16526"/>
        <dbReference type="ChEBI" id="CHEBI:64479"/>
        <dbReference type="ChEBI" id="CHEBI:78449"/>
        <dbReference type="ChEBI" id="CHEBI:78454"/>
        <dbReference type="ChEBI" id="CHEBI:78456"/>
    </reaction>
    <physiologicalReaction direction="left-to-right" evidence="49">
        <dbReference type="Rhea" id="RHEA:41821"/>
    </physiologicalReaction>
</comment>
<comment type="catalytic activity">
    <reaction evidence="30">
        <text>(2E)-hexenoyl-[ACP] + NADPH + H(+) = hexanoyl-[ACP] + NADP(+)</text>
        <dbReference type="Rhea" id="RHEA:41832"/>
        <dbReference type="Rhea" id="RHEA-COMP:9631"/>
        <dbReference type="Rhea" id="RHEA-COMP:9632"/>
        <dbReference type="ChEBI" id="CHEBI:15378"/>
        <dbReference type="ChEBI" id="CHEBI:57783"/>
        <dbReference type="ChEBI" id="CHEBI:58349"/>
        <dbReference type="ChEBI" id="CHEBI:78458"/>
        <dbReference type="ChEBI" id="CHEBI:78459"/>
    </reaction>
    <physiologicalReaction direction="left-to-right" evidence="30">
        <dbReference type="Rhea" id="RHEA:41833"/>
    </physiologicalReaction>
</comment>
<evidence type="ECO:0000256" key="7">
    <source>
        <dbReference type="ARBA" id="ARBA00023026"/>
    </source>
</evidence>